<name>T1BDC6_9ZZZZ</name>
<sequence length="192" mass="21972">FLRSYFRGVGEEDLASRAPAALANSARSHLEFGMERKATQSLVRVFNPDLRRDGFESPHTIVQIVTDDRPFLVDSVGLIFGRAGLAVHLVVHPVLDVRRDRRGRISGFGANGTQIHRIESWEMYEIDRQTDPEALRRLCRDIEATLEDVRVSVDDWDLMRERARSIVADLERNPLPVPVEEIGEARQLLEWM</sequence>
<dbReference type="PANTHER" id="PTHR43403:SF1">
    <property type="entry name" value="NAD-SPECIFIC GLUTAMATE DEHYDROGENASE"/>
    <property type="match status" value="1"/>
</dbReference>
<dbReference type="EMBL" id="AUZZ01000865">
    <property type="protein sequence ID" value="EQD66493.1"/>
    <property type="molecule type" value="Genomic_DNA"/>
</dbReference>
<feature type="domain" description="NAD-glutamate dehydrogenase N-terminal ACT1" evidence="1">
    <location>
        <begin position="1"/>
        <end position="141"/>
    </location>
</feature>
<protein>
    <submittedName>
        <fullName evidence="2">Bacterial NAD-glutamate dehydrogenase</fullName>
    </submittedName>
</protein>
<dbReference type="PANTHER" id="PTHR43403">
    <property type="entry name" value="NAD-SPECIFIC GLUTAMATE DEHYDROGENASE"/>
    <property type="match status" value="1"/>
</dbReference>
<dbReference type="Pfam" id="PF21075">
    <property type="entry name" value="GDH_ACT1"/>
    <property type="match status" value="1"/>
</dbReference>
<gene>
    <name evidence="2" type="ORF">B2A_01149</name>
</gene>
<dbReference type="InterPro" id="IPR007780">
    <property type="entry name" value="NAD_Glu_DH_bac"/>
</dbReference>
<dbReference type="AlphaFoldDB" id="T1BDC6"/>
<dbReference type="GO" id="GO:0006538">
    <property type="term" value="P:L-glutamate catabolic process"/>
    <property type="evidence" value="ECO:0007669"/>
    <property type="project" value="InterPro"/>
</dbReference>
<evidence type="ECO:0000259" key="1">
    <source>
        <dbReference type="Pfam" id="PF21075"/>
    </source>
</evidence>
<organism evidence="2">
    <name type="scientific">mine drainage metagenome</name>
    <dbReference type="NCBI Taxonomy" id="410659"/>
    <lineage>
        <taxon>unclassified sequences</taxon>
        <taxon>metagenomes</taxon>
        <taxon>ecological metagenomes</taxon>
    </lineage>
</organism>
<dbReference type="InterPro" id="IPR024727">
    <property type="entry name" value="NAD_Glu_DH_N_ACT1"/>
</dbReference>
<evidence type="ECO:0000313" key="2">
    <source>
        <dbReference type="EMBL" id="EQD66493.1"/>
    </source>
</evidence>
<feature type="non-terminal residue" evidence="2">
    <location>
        <position position="192"/>
    </location>
</feature>
<dbReference type="GO" id="GO:0004352">
    <property type="term" value="F:glutamate dehydrogenase (NAD+) activity"/>
    <property type="evidence" value="ECO:0007669"/>
    <property type="project" value="InterPro"/>
</dbReference>
<dbReference type="GO" id="GO:0004069">
    <property type="term" value="F:L-aspartate:2-oxoglutarate aminotransferase activity"/>
    <property type="evidence" value="ECO:0007669"/>
    <property type="project" value="InterPro"/>
</dbReference>
<feature type="non-terminal residue" evidence="2">
    <location>
        <position position="1"/>
    </location>
</feature>
<reference evidence="2" key="2">
    <citation type="journal article" date="2014" name="ISME J.">
        <title>Microbial stratification in low pH oxic and suboxic macroscopic growths along an acid mine drainage.</title>
        <authorList>
            <person name="Mendez-Garcia C."/>
            <person name="Mesa V."/>
            <person name="Sprenger R.R."/>
            <person name="Richter M."/>
            <person name="Diez M.S."/>
            <person name="Solano J."/>
            <person name="Bargiela R."/>
            <person name="Golyshina O.V."/>
            <person name="Manteca A."/>
            <person name="Ramos J.L."/>
            <person name="Gallego J.R."/>
            <person name="Llorente I."/>
            <person name="Martins Dos Santos V.A."/>
            <person name="Jensen O.N."/>
            <person name="Pelaez A.I."/>
            <person name="Sanchez J."/>
            <person name="Ferrer M."/>
        </authorList>
    </citation>
    <scope>NUCLEOTIDE SEQUENCE</scope>
</reference>
<comment type="caution">
    <text evidence="2">The sequence shown here is derived from an EMBL/GenBank/DDBJ whole genome shotgun (WGS) entry which is preliminary data.</text>
</comment>
<accession>T1BDC6</accession>
<proteinExistence type="predicted"/>
<reference evidence="2" key="1">
    <citation type="submission" date="2013-08" db="EMBL/GenBank/DDBJ databases">
        <authorList>
            <person name="Mendez C."/>
            <person name="Richter M."/>
            <person name="Ferrer M."/>
            <person name="Sanchez J."/>
        </authorList>
    </citation>
    <scope>NUCLEOTIDE SEQUENCE</scope>
</reference>